<sequence>MAGSSASWIGSAYLFLQSTCKTIILPNLYESAQKKPSVFKALKLALKHSGVFSCVPIS</sequence>
<dbReference type="Gene3D" id="3.30.70.680">
    <property type="entry name" value="TRADD, N-terminal domain"/>
    <property type="match status" value="1"/>
</dbReference>
<protein>
    <submittedName>
        <fullName evidence="1">Uncharacterized protein</fullName>
    </submittedName>
</protein>
<reference evidence="1" key="1">
    <citation type="submission" date="2025-08" db="UniProtKB">
        <authorList>
            <consortium name="Ensembl"/>
        </authorList>
    </citation>
    <scope>IDENTIFICATION</scope>
</reference>
<dbReference type="InterPro" id="IPR035712">
    <property type="entry name" value="TRADD"/>
</dbReference>
<dbReference type="AlphaFoldDB" id="A0A8C9EX61"/>
<dbReference type="SUPFAM" id="SSF55044">
    <property type="entry name" value="TRADD, N-terminal domain"/>
    <property type="match status" value="1"/>
</dbReference>
<dbReference type="GO" id="GO:0002947">
    <property type="term" value="C:tumor necrosis factor receptor superfamily complex"/>
    <property type="evidence" value="ECO:0007669"/>
    <property type="project" value="TreeGrafter"/>
</dbReference>
<accession>A0A8C9EX61</accession>
<dbReference type="GO" id="GO:0097191">
    <property type="term" value="P:extrinsic apoptotic signaling pathway"/>
    <property type="evidence" value="ECO:0007669"/>
    <property type="project" value="TreeGrafter"/>
</dbReference>
<dbReference type="PANTHER" id="PTHR14913:SF0">
    <property type="entry name" value="TUMOR NECROSIS FACTOR RECEPTOR TYPE 1-ASSOCIATED DEATH DOMAIN PROTEIN"/>
    <property type="match status" value="1"/>
</dbReference>
<proteinExistence type="predicted"/>
<name>A0A8C9EX61_PAVCR</name>
<dbReference type="InterPro" id="IPR036729">
    <property type="entry name" value="TRADD_N_sf"/>
</dbReference>
<evidence type="ECO:0000313" key="1">
    <source>
        <dbReference type="Ensembl" id="ENSPSTP00000006989.1"/>
    </source>
</evidence>
<dbReference type="GO" id="GO:0043123">
    <property type="term" value="P:positive regulation of canonical NF-kappaB signal transduction"/>
    <property type="evidence" value="ECO:0007669"/>
    <property type="project" value="InterPro"/>
</dbReference>
<keyword evidence="2" id="KW-1185">Reference proteome</keyword>
<dbReference type="Proteomes" id="UP000694428">
    <property type="component" value="Unplaced"/>
</dbReference>
<evidence type="ECO:0000313" key="2">
    <source>
        <dbReference type="Proteomes" id="UP000694428"/>
    </source>
</evidence>
<organism evidence="1 2">
    <name type="scientific">Pavo cristatus</name>
    <name type="common">Indian peafowl</name>
    <name type="synonym">Blue peafowl</name>
    <dbReference type="NCBI Taxonomy" id="9049"/>
    <lineage>
        <taxon>Eukaryota</taxon>
        <taxon>Metazoa</taxon>
        <taxon>Chordata</taxon>
        <taxon>Craniata</taxon>
        <taxon>Vertebrata</taxon>
        <taxon>Euteleostomi</taxon>
        <taxon>Archelosauria</taxon>
        <taxon>Archosauria</taxon>
        <taxon>Dinosauria</taxon>
        <taxon>Saurischia</taxon>
        <taxon>Theropoda</taxon>
        <taxon>Coelurosauria</taxon>
        <taxon>Aves</taxon>
        <taxon>Neognathae</taxon>
        <taxon>Galloanserae</taxon>
        <taxon>Galliformes</taxon>
        <taxon>Phasianidae</taxon>
        <taxon>Phasianinae</taxon>
        <taxon>Pavo</taxon>
    </lineage>
</organism>
<dbReference type="Ensembl" id="ENSPSTT00000007334.1">
    <property type="protein sequence ID" value="ENSPSTP00000006989.1"/>
    <property type="gene ID" value="ENSPSTG00000004945.1"/>
</dbReference>
<dbReference type="PANTHER" id="PTHR14913">
    <property type="entry name" value="TUMOR NECROSIS FACTOR RECEPTOR TYPE 1-ASSOCIATED DEATH DOMAIN PROTEIN"/>
    <property type="match status" value="1"/>
</dbReference>
<reference evidence="1" key="2">
    <citation type="submission" date="2025-09" db="UniProtKB">
        <authorList>
            <consortium name="Ensembl"/>
        </authorList>
    </citation>
    <scope>IDENTIFICATION</scope>
</reference>
<dbReference type="GO" id="GO:0005068">
    <property type="term" value="F:transmembrane receptor protein tyrosine kinase adaptor activity"/>
    <property type="evidence" value="ECO:0007669"/>
    <property type="project" value="TreeGrafter"/>
</dbReference>